<reference evidence="7" key="1">
    <citation type="submission" date="2016-11" db="EMBL/GenBank/DDBJ databases">
        <authorList>
            <person name="Varghese N."/>
            <person name="Submissions S."/>
        </authorList>
    </citation>
    <scope>NUCLEOTIDE SEQUENCE [LARGE SCALE GENOMIC DNA]</scope>
    <source>
        <strain evidence="7">DSM 18829</strain>
    </source>
</reference>
<dbReference type="OrthoDB" id="9799585at2"/>
<proteinExistence type="predicted"/>
<keyword evidence="2 5" id="KW-0812">Transmembrane</keyword>
<keyword evidence="4 5" id="KW-0472">Membrane</keyword>
<dbReference type="RefSeq" id="WP_073308334.1">
    <property type="nucleotide sequence ID" value="NZ_FQZI01000001.1"/>
</dbReference>
<comment type="subcellular location">
    <subcellularLocation>
        <location evidence="1">Membrane</location>
        <topology evidence="1">Multi-pass membrane protein</topology>
    </subcellularLocation>
</comment>
<evidence type="ECO:0000313" key="7">
    <source>
        <dbReference type="Proteomes" id="UP000184488"/>
    </source>
</evidence>
<evidence type="ECO:0000313" key="6">
    <source>
        <dbReference type="EMBL" id="SHI43245.1"/>
    </source>
</evidence>
<dbReference type="GO" id="GO:0009403">
    <property type="term" value="P:toxin biosynthetic process"/>
    <property type="evidence" value="ECO:0007669"/>
    <property type="project" value="InterPro"/>
</dbReference>
<feature type="transmembrane region" description="Helical" evidence="5">
    <location>
        <begin position="103"/>
        <end position="122"/>
    </location>
</feature>
<dbReference type="GO" id="GO:0016020">
    <property type="term" value="C:membrane"/>
    <property type="evidence" value="ECO:0007669"/>
    <property type="project" value="UniProtKB-SubCell"/>
</dbReference>
<gene>
    <name evidence="6" type="ORF">SAMN05444363_0536</name>
</gene>
<feature type="transmembrane region" description="Helical" evidence="5">
    <location>
        <begin position="23"/>
        <end position="42"/>
    </location>
</feature>
<feature type="transmembrane region" description="Helical" evidence="5">
    <location>
        <begin position="63"/>
        <end position="83"/>
    </location>
</feature>
<protein>
    <submittedName>
        <fullName evidence="6">Membrane protein required for colicin V production</fullName>
    </submittedName>
</protein>
<dbReference type="AlphaFoldDB" id="A0A1M6B3F3"/>
<dbReference type="Pfam" id="PF02674">
    <property type="entry name" value="Colicin_V"/>
    <property type="match status" value="1"/>
</dbReference>
<keyword evidence="3 5" id="KW-1133">Transmembrane helix</keyword>
<dbReference type="STRING" id="415425.SAMN05444363_0536"/>
<sequence>MSFLDIILIIAILIGFFKGYKNGLFVELASLLAFFIGIFIAVKFSYITQGILEDHVSWSPKTITVASFLITLFAFVVGIHLLAKTLSGIADFAFLGWANSLLGGAFGAVKTALFFGILLNLFQKVDIGFVSVDKDLQEKTLLVGPCMKTAEVLLPVLGDWFQDVKKEVKEFDKAEDGEFDKDTVQ</sequence>
<dbReference type="InterPro" id="IPR003825">
    <property type="entry name" value="Colicin-V_CvpA"/>
</dbReference>
<organism evidence="6 7">
    <name type="scientific">Flavobacterium terrae</name>
    <dbReference type="NCBI Taxonomy" id="415425"/>
    <lineage>
        <taxon>Bacteria</taxon>
        <taxon>Pseudomonadati</taxon>
        <taxon>Bacteroidota</taxon>
        <taxon>Flavobacteriia</taxon>
        <taxon>Flavobacteriales</taxon>
        <taxon>Flavobacteriaceae</taxon>
        <taxon>Flavobacterium</taxon>
    </lineage>
</organism>
<evidence type="ECO:0000256" key="4">
    <source>
        <dbReference type="ARBA" id="ARBA00023136"/>
    </source>
</evidence>
<name>A0A1M6B3F3_9FLAO</name>
<keyword evidence="7" id="KW-1185">Reference proteome</keyword>
<dbReference type="PANTHER" id="PTHR37306">
    <property type="entry name" value="COLICIN V PRODUCTION PROTEIN"/>
    <property type="match status" value="1"/>
</dbReference>
<dbReference type="EMBL" id="FQZI01000001">
    <property type="protein sequence ID" value="SHI43245.1"/>
    <property type="molecule type" value="Genomic_DNA"/>
</dbReference>
<evidence type="ECO:0000256" key="5">
    <source>
        <dbReference type="SAM" id="Phobius"/>
    </source>
</evidence>
<evidence type="ECO:0000256" key="1">
    <source>
        <dbReference type="ARBA" id="ARBA00004141"/>
    </source>
</evidence>
<dbReference type="PANTHER" id="PTHR37306:SF1">
    <property type="entry name" value="COLICIN V PRODUCTION PROTEIN"/>
    <property type="match status" value="1"/>
</dbReference>
<dbReference type="Proteomes" id="UP000184488">
    <property type="component" value="Unassembled WGS sequence"/>
</dbReference>
<accession>A0A1M6B3F3</accession>
<evidence type="ECO:0000256" key="2">
    <source>
        <dbReference type="ARBA" id="ARBA00022692"/>
    </source>
</evidence>
<evidence type="ECO:0000256" key="3">
    <source>
        <dbReference type="ARBA" id="ARBA00022989"/>
    </source>
</evidence>